<reference evidence="2" key="1">
    <citation type="submission" date="2011-12" db="EMBL/GenBank/DDBJ databases">
        <title>Complete genome sequence of Streptomyces cattleya strain DSM 46488.</title>
        <authorList>
            <person name="Ou H.-Y."/>
            <person name="Li P."/>
            <person name="Zhao C."/>
            <person name="O'Hagan D."/>
            <person name="Deng Z."/>
        </authorList>
    </citation>
    <scope>NUCLEOTIDE SEQUENCE [LARGE SCALE GENOMIC DNA]</scope>
    <source>
        <strain evidence="2">ATCC 35852 / DSM 46488 / JCM 4925 / NBRC 14057 / NRRL 8057</strain>
        <plasmid evidence="2">Plasmid pSCATT</plasmid>
    </source>
</reference>
<protein>
    <submittedName>
        <fullName evidence="1">Uncharacterized protein</fullName>
    </submittedName>
</protein>
<accession>G8XHC8</accession>
<organism evidence="1 2">
    <name type="scientific">Streptantibioticus cattleyicolor (strain ATCC 35852 / DSM 46488 / JCM 4925 / NBRC 14057 / NRRL 8057)</name>
    <name type="common">Streptomyces cattleya</name>
    <dbReference type="NCBI Taxonomy" id="1003195"/>
    <lineage>
        <taxon>Bacteria</taxon>
        <taxon>Bacillati</taxon>
        <taxon>Actinomycetota</taxon>
        <taxon>Actinomycetes</taxon>
        <taxon>Kitasatosporales</taxon>
        <taxon>Streptomycetaceae</taxon>
        <taxon>Streptantibioticus</taxon>
    </lineage>
</organism>
<keyword evidence="2" id="KW-1185">Reference proteome</keyword>
<gene>
    <name evidence="1" type="ordered locus">SCATT_p06800</name>
</gene>
<dbReference type="EMBL" id="CP003229">
    <property type="protein sequence ID" value="AEW98873.1"/>
    <property type="molecule type" value="Genomic_DNA"/>
</dbReference>
<sequence>MPGARSAAVIDWTSGLALGADGDPPGADHETGCAEIAELARLAAENTVFAPPPATTTPPHQVPVEDLVVTTGDGYHLVRFVDTGFDSSVFLYLWLDRGAGNLALARIRLRELAGRLVLA</sequence>
<keyword evidence="1" id="KW-0614">Plasmid</keyword>
<dbReference type="AlphaFoldDB" id="G8XHC8"/>
<dbReference type="KEGG" id="scy:SCATT_p06800"/>
<proteinExistence type="predicted"/>
<dbReference type="PATRIC" id="fig|1003195.29.peg.6476"/>
<name>G8XHC8_STREN</name>
<dbReference type="Proteomes" id="UP000007842">
    <property type="component" value="Plasmid pSCATT"/>
</dbReference>
<evidence type="ECO:0000313" key="1">
    <source>
        <dbReference type="EMBL" id="AEW98873.1"/>
    </source>
</evidence>
<dbReference type="HOGENOM" id="CLU_139202_1_1_11"/>
<geneLocation type="plasmid" evidence="1 2">
    <name>pSCATT</name>
</geneLocation>
<evidence type="ECO:0000313" key="2">
    <source>
        <dbReference type="Proteomes" id="UP000007842"/>
    </source>
</evidence>